<keyword evidence="4" id="KW-1185">Reference proteome</keyword>
<evidence type="ECO:0000256" key="1">
    <source>
        <dbReference type="SAM" id="MobiDB-lite"/>
    </source>
</evidence>
<feature type="region of interest" description="Disordered" evidence="1">
    <location>
        <begin position="236"/>
        <end position="266"/>
    </location>
</feature>
<dbReference type="STRING" id="1925591.BI308_03430"/>
<sequence>MARGQMRLRKRSMAPSQTQKKKGALQAKSNSMSQNGEDQNMAISKDSPLARSGNILKRMIERDQQQGQGETTQDTQPKTPLAIQAKLEIGDPQDSQEHQADNVARQVVRSIGQTQRPRQSLQRQVVNFWNGPSIQRDGSGIVSGAASPAFESKLQRARGGGQPLPPNFRSQVEPVMGADFSGVRVHTDTQSNTLNQTIQAKAFTTGQDVFFKSGAYNPGSQGGQELIAHELTHVMQQGGAKPQTAQRKPAKRSQSPEKLQTRVGTSSSPIVQRYADFTSRLNGLEPAPKNDVDPDSAKRTAFTALQGYLGSQNGAIVVKGSNDREAWATEKIIESSNEQLEAGGSFVMLKQGSVFSKQNHLNTAYNQELPDLYKLKPVWNPREEAQSKENVHYRAQQQNLGNPVPSPEEERKMKEQQQRQRQGQRRAPAPAPAPIPNQDGSDVAPIPQAPIPQAPPILNQDGSDVAPIPQAPIPQAPIPKQQEIRHVELDGQQLVKPVLDLWKDCRKSSGAVMGSQLEREIRYDLGTRIKKFKNEMPSDMLTQINFDLLTEWFKTHPPNQEEAKTLVRRLMPPDKPLDETNVQEMADYNKRLKKWQKRNKNNISADDAYFGLDDQDEFNKQYGLGKYALPDVGEGYVIISGQRATDFDVHHKHKNLGKGHIFPYHWGGVVAQDGNDRLTLEAASEGDEHSIKEGWTFELYGTEEGQSFHEKHGATGRYGNLHQTLRVYKPTEKKKPNQLEAPVMGGGGFAPMAPLPGNENNGNDKAPLPPPLPQFAPMPPNKNDLE</sequence>
<reference evidence="3" key="1">
    <citation type="submission" date="2016-10" db="EMBL/GenBank/DDBJ databases">
        <title>CRISPR-Cas defence system in Roseofilum reptotaenium: evidence of a bacteriophage-cyanobacterium arms race in the coral black band disease.</title>
        <authorList>
            <person name="Buerger P."/>
            <person name="Wood-Charlson E.M."/>
            <person name="Weynberg K.D."/>
            <person name="Willis B."/>
            <person name="Van Oppen M.J."/>
        </authorList>
    </citation>
    <scope>NUCLEOTIDE SEQUENCE [LARGE SCALE GENOMIC DNA]</scope>
    <source>
        <strain evidence="3">AO1-A</strain>
    </source>
</reference>
<evidence type="ECO:0000313" key="4">
    <source>
        <dbReference type="Proteomes" id="UP000183940"/>
    </source>
</evidence>
<dbReference type="AlphaFoldDB" id="A0A1L9QWP9"/>
<proteinExistence type="predicted"/>
<name>A0A1L9QWP9_9CYAN</name>
<feature type="compositionally biased region" description="Basic residues" evidence="1">
    <location>
        <begin position="1"/>
        <end position="12"/>
    </location>
</feature>
<feature type="compositionally biased region" description="Basic and acidic residues" evidence="1">
    <location>
        <begin position="408"/>
        <end position="418"/>
    </location>
</feature>
<organism evidence="3 4">
    <name type="scientific">Roseofilum reptotaenium AO1-A</name>
    <dbReference type="NCBI Taxonomy" id="1925591"/>
    <lineage>
        <taxon>Bacteria</taxon>
        <taxon>Bacillati</taxon>
        <taxon>Cyanobacteriota</taxon>
        <taxon>Cyanophyceae</taxon>
        <taxon>Desertifilales</taxon>
        <taxon>Desertifilaceae</taxon>
        <taxon>Roseofilum</taxon>
    </lineage>
</organism>
<dbReference type="Pfam" id="PF13699">
    <property type="entry name" value="eCIS_core"/>
    <property type="match status" value="1"/>
</dbReference>
<dbReference type="Proteomes" id="UP000183940">
    <property type="component" value="Unassembled WGS sequence"/>
</dbReference>
<feature type="compositionally biased region" description="Pro residues" evidence="1">
    <location>
        <begin position="767"/>
        <end position="780"/>
    </location>
</feature>
<dbReference type="EMBL" id="MLAW01000003">
    <property type="protein sequence ID" value="OJJ27110.1"/>
    <property type="molecule type" value="Genomic_DNA"/>
</dbReference>
<feature type="region of interest" description="Disordered" evidence="1">
    <location>
        <begin position="383"/>
        <end position="474"/>
    </location>
</feature>
<feature type="region of interest" description="Disordered" evidence="1">
    <location>
        <begin position="732"/>
        <end position="786"/>
    </location>
</feature>
<accession>A0A1L9QWP9</accession>
<dbReference type="InterPro" id="IPR025295">
    <property type="entry name" value="eCIS_core_dom"/>
</dbReference>
<evidence type="ECO:0000259" key="2">
    <source>
        <dbReference type="Pfam" id="PF13699"/>
    </source>
</evidence>
<evidence type="ECO:0000313" key="3">
    <source>
        <dbReference type="EMBL" id="OJJ27110.1"/>
    </source>
</evidence>
<comment type="caution">
    <text evidence="3">The sequence shown here is derived from an EMBL/GenBank/DDBJ whole genome shotgun (WGS) entry which is preliminary data.</text>
</comment>
<protein>
    <recommendedName>
        <fullName evidence="2">eCIS core domain-containing protein</fullName>
    </recommendedName>
</protein>
<feature type="compositionally biased region" description="Low complexity" evidence="1">
    <location>
        <begin position="419"/>
        <end position="428"/>
    </location>
</feature>
<feature type="domain" description="eCIS core" evidence="2">
    <location>
        <begin position="163"/>
        <end position="240"/>
    </location>
</feature>
<feature type="region of interest" description="Disordered" evidence="1">
    <location>
        <begin position="1"/>
        <end position="79"/>
    </location>
</feature>
<feature type="compositionally biased region" description="Basic and acidic residues" evidence="1">
    <location>
        <begin position="383"/>
        <end position="392"/>
    </location>
</feature>
<feature type="compositionally biased region" description="Polar residues" evidence="1">
    <location>
        <begin position="252"/>
        <end position="266"/>
    </location>
</feature>
<feature type="compositionally biased region" description="Low complexity" evidence="1">
    <location>
        <begin position="65"/>
        <end position="76"/>
    </location>
</feature>
<feature type="compositionally biased region" description="Polar residues" evidence="1">
    <location>
        <begin position="27"/>
        <end position="42"/>
    </location>
</feature>
<gene>
    <name evidence="3" type="ORF">BI308_03430</name>
</gene>